<dbReference type="PANTHER" id="PTHR47926:SF427">
    <property type="entry name" value="TETRATRICOPEPTIDE-LIKE HELICAL DOMAIN SUPERFAMILY"/>
    <property type="match status" value="1"/>
</dbReference>
<reference evidence="1" key="1">
    <citation type="submission" date="2020-06" db="EMBL/GenBank/DDBJ databases">
        <authorList>
            <person name="Li T."/>
            <person name="Hu X."/>
            <person name="Zhang T."/>
            <person name="Song X."/>
            <person name="Zhang H."/>
            <person name="Dai N."/>
            <person name="Sheng W."/>
            <person name="Hou X."/>
            <person name="Wei L."/>
        </authorList>
    </citation>
    <scope>NUCLEOTIDE SEQUENCE</scope>
    <source>
        <strain evidence="1">KEN8</strain>
        <tissue evidence="1">Leaf</tissue>
    </source>
</reference>
<name>A0AAW2SEC8_9LAMI</name>
<gene>
    <name evidence="1" type="ORF">Scaly_0433000</name>
</gene>
<comment type="caution">
    <text evidence="1">The sequence shown here is derived from an EMBL/GenBank/DDBJ whole genome shotgun (WGS) entry which is preliminary data.</text>
</comment>
<dbReference type="PANTHER" id="PTHR47926">
    <property type="entry name" value="PENTATRICOPEPTIDE REPEAT-CONTAINING PROTEIN"/>
    <property type="match status" value="1"/>
</dbReference>
<dbReference type="EMBL" id="JACGWM010000002">
    <property type="protein sequence ID" value="KAL0390759.1"/>
    <property type="molecule type" value="Genomic_DNA"/>
</dbReference>
<dbReference type="InterPro" id="IPR046960">
    <property type="entry name" value="PPR_At4g14850-like_plant"/>
</dbReference>
<accession>A0AAW2SEC8</accession>
<reference evidence="1" key="2">
    <citation type="journal article" date="2024" name="Plant">
        <title>Genomic evolution and insights into agronomic trait innovations of Sesamum species.</title>
        <authorList>
            <person name="Miao H."/>
            <person name="Wang L."/>
            <person name="Qu L."/>
            <person name="Liu H."/>
            <person name="Sun Y."/>
            <person name="Le M."/>
            <person name="Wang Q."/>
            <person name="Wei S."/>
            <person name="Zheng Y."/>
            <person name="Lin W."/>
            <person name="Duan Y."/>
            <person name="Cao H."/>
            <person name="Xiong S."/>
            <person name="Wang X."/>
            <person name="Wei L."/>
            <person name="Li C."/>
            <person name="Ma Q."/>
            <person name="Ju M."/>
            <person name="Zhao R."/>
            <person name="Li G."/>
            <person name="Mu C."/>
            <person name="Tian Q."/>
            <person name="Mei H."/>
            <person name="Zhang T."/>
            <person name="Gao T."/>
            <person name="Zhang H."/>
        </authorList>
    </citation>
    <scope>NUCLEOTIDE SEQUENCE</scope>
    <source>
        <strain evidence="1">KEN8</strain>
    </source>
</reference>
<proteinExistence type="predicted"/>
<sequence length="145" mass="16663">MEEVGLNHDGISYTGVLSACANISAIKEGKQIHAFAIRRLFHEQLFIANSLLDLYTKCGRIDTAREGRWDEADRIRKLMNLRSVKKNPGCSWVQTQDEIHGFIAGERPDNAFGELVLDYEAATISKRNCYYRKQRCKSRTEEHKE</sequence>
<dbReference type="GO" id="GO:0009451">
    <property type="term" value="P:RNA modification"/>
    <property type="evidence" value="ECO:0007669"/>
    <property type="project" value="InterPro"/>
</dbReference>
<organism evidence="1">
    <name type="scientific">Sesamum calycinum</name>
    <dbReference type="NCBI Taxonomy" id="2727403"/>
    <lineage>
        <taxon>Eukaryota</taxon>
        <taxon>Viridiplantae</taxon>
        <taxon>Streptophyta</taxon>
        <taxon>Embryophyta</taxon>
        <taxon>Tracheophyta</taxon>
        <taxon>Spermatophyta</taxon>
        <taxon>Magnoliopsida</taxon>
        <taxon>eudicotyledons</taxon>
        <taxon>Gunneridae</taxon>
        <taxon>Pentapetalae</taxon>
        <taxon>asterids</taxon>
        <taxon>lamiids</taxon>
        <taxon>Lamiales</taxon>
        <taxon>Pedaliaceae</taxon>
        <taxon>Sesamum</taxon>
    </lineage>
</organism>
<dbReference type="InterPro" id="IPR011990">
    <property type="entry name" value="TPR-like_helical_dom_sf"/>
</dbReference>
<dbReference type="Pfam" id="PF20431">
    <property type="entry name" value="E_motif"/>
    <property type="match status" value="1"/>
</dbReference>
<protein>
    <submittedName>
        <fullName evidence="1">Pentatricopeptide repeat-containing protein</fullName>
    </submittedName>
</protein>
<dbReference type="AlphaFoldDB" id="A0AAW2SEC8"/>
<dbReference type="GO" id="GO:0003723">
    <property type="term" value="F:RNA binding"/>
    <property type="evidence" value="ECO:0007669"/>
    <property type="project" value="InterPro"/>
</dbReference>
<dbReference type="Gene3D" id="1.25.40.10">
    <property type="entry name" value="Tetratricopeptide repeat domain"/>
    <property type="match status" value="1"/>
</dbReference>
<evidence type="ECO:0000313" key="1">
    <source>
        <dbReference type="EMBL" id="KAL0390759.1"/>
    </source>
</evidence>
<dbReference type="InterPro" id="IPR046848">
    <property type="entry name" value="E_motif"/>
</dbReference>